<dbReference type="GO" id="GO:0005938">
    <property type="term" value="C:cell cortex"/>
    <property type="evidence" value="ECO:0007669"/>
    <property type="project" value="TreeGrafter"/>
</dbReference>
<reference evidence="10" key="2">
    <citation type="submission" date="2014-05" db="EMBL/GenBank/DDBJ databases">
        <title>The genome and life-stage specific transcriptomes of Globodera pallida elucidate key aspects of plant parasitism by a cyst nematode.</title>
        <authorList>
            <person name="Cotton J.A."/>
            <person name="Lilley C.J."/>
            <person name="Jones L.M."/>
            <person name="Kikuchi T."/>
            <person name="Reid A.J."/>
            <person name="Thorpe P."/>
            <person name="Tsai I.J."/>
            <person name="Beasley H."/>
            <person name="Blok V."/>
            <person name="Cock P.J.A."/>
            <person name="Van den Akker S.E."/>
            <person name="Holroyd N."/>
            <person name="Hunt M."/>
            <person name="Mantelin S."/>
            <person name="Naghra H."/>
            <person name="Pain A."/>
            <person name="Palomares-Rius J.E."/>
            <person name="Zarowiecki M."/>
            <person name="Berriman M."/>
            <person name="Jones J.T."/>
            <person name="Urwin P.E."/>
        </authorList>
    </citation>
    <scope>NUCLEOTIDE SEQUENCE [LARGE SCALE GENOMIC DNA]</scope>
    <source>
        <strain evidence="10">Lindley</strain>
    </source>
</reference>
<evidence type="ECO:0000313" key="10">
    <source>
        <dbReference type="Proteomes" id="UP000050741"/>
    </source>
</evidence>
<dbReference type="SUPFAM" id="SSF48371">
    <property type="entry name" value="ARM repeat"/>
    <property type="match status" value="3"/>
</dbReference>
<dbReference type="SMART" id="SM00299">
    <property type="entry name" value="CLH"/>
    <property type="match status" value="3"/>
</dbReference>
<dbReference type="GO" id="GO:0006886">
    <property type="term" value="P:intracellular protein transport"/>
    <property type="evidence" value="ECO:0007669"/>
    <property type="project" value="UniProtKB-UniRule"/>
</dbReference>
<evidence type="ECO:0000256" key="2">
    <source>
        <dbReference type="ARBA" id="ARBA00004277"/>
    </source>
</evidence>
<dbReference type="GO" id="GO:0005198">
    <property type="term" value="F:structural molecule activity"/>
    <property type="evidence" value="ECO:0007669"/>
    <property type="project" value="InterPro"/>
</dbReference>
<dbReference type="FunFam" id="1.25.40.10:FF:000007">
    <property type="entry name" value="Clathrin heavy chain"/>
    <property type="match status" value="1"/>
</dbReference>
<dbReference type="GO" id="GO:0006898">
    <property type="term" value="P:receptor-mediated endocytosis"/>
    <property type="evidence" value="ECO:0007669"/>
    <property type="project" value="TreeGrafter"/>
</dbReference>
<evidence type="ECO:0000256" key="7">
    <source>
        <dbReference type="ARBA" id="ARBA00023329"/>
    </source>
</evidence>
<dbReference type="Gene3D" id="2.130.10.110">
    <property type="entry name" value="Clathrin heavy-chain terminal domain"/>
    <property type="match status" value="1"/>
</dbReference>
<dbReference type="Pfam" id="PF13838">
    <property type="entry name" value="Clathrin_H_link"/>
    <property type="match status" value="1"/>
</dbReference>
<dbReference type="AlphaFoldDB" id="A0A183C2F2"/>
<dbReference type="PROSITE" id="PS50236">
    <property type="entry name" value="CHCR"/>
    <property type="match status" value="3"/>
</dbReference>
<dbReference type="InterPro" id="IPR016025">
    <property type="entry name" value="Clathrin_H-chain_N"/>
</dbReference>
<keyword evidence="4" id="KW-0677">Repeat</keyword>
<reference evidence="11" key="3">
    <citation type="submission" date="2016-06" db="UniProtKB">
        <authorList>
            <consortium name="WormBaseParasite"/>
        </authorList>
    </citation>
    <scope>IDENTIFICATION</scope>
</reference>
<dbReference type="PANTHER" id="PTHR10292:SF1">
    <property type="entry name" value="CLATHRIN HEAVY CHAIN"/>
    <property type="match status" value="1"/>
</dbReference>
<comment type="subcellular location">
    <subcellularLocation>
        <location evidence="1">Cytoplasmic vesicle membrane</location>
        <topology evidence="1">Peripheral membrane protein</topology>
        <orientation evidence="1">Cytoplasmic side</orientation>
    </subcellularLocation>
    <subcellularLocation>
        <location evidence="2">Membrane</location>
        <location evidence="2">Coated pit</location>
        <topology evidence="2">Peripheral membrane protein</topology>
        <orientation evidence="2">Cytoplasmic side</orientation>
    </subcellularLocation>
</comment>
<dbReference type="Pfam" id="PF01394">
    <property type="entry name" value="Clathrin_propel"/>
    <property type="match status" value="1"/>
</dbReference>
<dbReference type="InterPro" id="IPR016024">
    <property type="entry name" value="ARM-type_fold"/>
</dbReference>
<proteinExistence type="inferred from homology"/>
<evidence type="ECO:0000256" key="6">
    <source>
        <dbReference type="ARBA" id="ARBA00023176"/>
    </source>
</evidence>
<keyword evidence="7" id="KW-0968">Cytoplasmic vesicle</keyword>
<dbReference type="InterPro" id="IPR000547">
    <property type="entry name" value="Clathrin_H-chain/VPS_repeat"/>
</dbReference>
<evidence type="ECO:0000256" key="5">
    <source>
        <dbReference type="ARBA" id="ARBA00023136"/>
    </source>
</evidence>
<reference evidence="10" key="1">
    <citation type="submission" date="2013-12" db="EMBL/GenBank/DDBJ databases">
        <authorList>
            <person name="Aslett M."/>
        </authorList>
    </citation>
    <scope>NUCLEOTIDE SEQUENCE [LARGE SCALE GENOMIC DNA]</scope>
    <source>
        <strain evidence="10">Lindley</strain>
    </source>
</reference>
<comment type="similarity">
    <text evidence="3">Belongs to the clathrin heavy chain family.</text>
</comment>
<feature type="domain" description="Clathrin heavy chain linker core motif" evidence="9">
    <location>
        <begin position="350"/>
        <end position="373"/>
    </location>
</feature>
<dbReference type="Gene3D" id="1.25.40.10">
    <property type="entry name" value="Tetratricopeptide repeat domain"/>
    <property type="match status" value="1"/>
</dbReference>
<dbReference type="GO" id="GO:0030130">
    <property type="term" value="C:clathrin coat of trans-Golgi network vesicle"/>
    <property type="evidence" value="ECO:0007669"/>
    <property type="project" value="InterPro"/>
</dbReference>
<accession>A0A183C2F2</accession>
<dbReference type="InterPro" id="IPR015348">
    <property type="entry name" value="Clathrin_H-chain_linker_core"/>
</dbReference>
<keyword evidence="10" id="KW-1185">Reference proteome</keyword>
<keyword evidence="6" id="KW-0168">Coated pit</keyword>
<dbReference type="Proteomes" id="UP000050741">
    <property type="component" value="Unassembled WGS sequence"/>
</dbReference>
<dbReference type="GO" id="GO:0071439">
    <property type="term" value="C:clathrin complex"/>
    <property type="evidence" value="ECO:0007669"/>
    <property type="project" value="InterPro"/>
</dbReference>
<dbReference type="GO" id="GO:0032051">
    <property type="term" value="F:clathrin light chain binding"/>
    <property type="evidence" value="ECO:0007669"/>
    <property type="project" value="InterPro"/>
</dbReference>
<feature type="repeat" description="CHCR" evidence="8">
    <location>
        <begin position="797"/>
        <end position="936"/>
    </location>
</feature>
<evidence type="ECO:0000259" key="9">
    <source>
        <dbReference type="Pfam" id="PF09268"/>
    </source>
</evidence>
<evidence type="ECO:0000256" key="3">
    <source>
        <dbReference type="ARBA" id="ARBA00009535"/>
    </source>
</evidence>
<evidence type="ECO:0000256" key="8">
    <source>
        <dbReference type="PROSITE-ProRule" id="PRU01006"/>
    </source>
</evidence>
<feature type="repeat" description="CHCR" evidence="8">
    <location>
        <begin position="650"/>
        <end position="792"/>
    </location>
</feature>
<dbReference type="SUPFAM" id="SSF50989">
    <property type="entry name" value="Clathrin heavy-chain terminal domain"/>
    <property type="match status" value="1"/>
</dbReference>
<dbReference type="PIRSF" id="PIRSF002290">
    <property type="entry name" value="Clathrin_H_chain"/>
    <property type="match status" value="1"/>
</dbReference>
<dbReference type="Pfam" id="PF09268">
    <property type="entry name" value="Clathrin-link"/>
    <property type="match status" value="1"/>
</dbReference>
<dbReference type="InterPro" id="IPR011990">
    <property type="entry name" value="TPR-like_helical_dom_sf"/>
</dbReference>
<organism evidence="10 11">
    <name type="scientific">Globodera pallida</name>
    <name type="common">Potato cyst nematode worm</name>
    <name type="synonym">Heterodera pallida</name>
    <dbReference type="NCBI Taxonomy" id="36090"/>
    <lineage>
        <taxon>Eukaryota</taxon>
        <taxon>Metazoa</taxon>
        <taxon>Ecdysozoa</taxon>
        <taxon>Nematoda</taxon>
        <taxon>Chromadorea</taxon>
        <taxon>Rhabditida</taxon>
        <taxon>Tylenchina</taxon>
        <taxon>Tylenchomorpha</taxon>
        <taxon>Tylenchoidea</taxon>
        <taxon>Heteroderidae</taxon>
        <taxon>Heteroderinae</taxon>
        <taxon>Globodera</taxon>
    </lineage>
</organism>
<evidence type="ECO:0000256" key="1">
    <source>
        <dbReference type="ARBA" id="ARBA00004180"/>
    </source>
</evidence>
<evidence type="ECO:0000256" key="4">
    <source>
        <dbReference type="ARBA" id="ARBA00022737"/>
    </source>
</evidence>
<dbReference type="GO" id="GO:0045334">
    <property type="term" value="C:clathrin-coated endocytic vesicle"/>
    <property type="evidence" value="ECO:0007669"/>
    <property type="project" value="TreeGrafter"/>
</dbReference>
<dbReference type="PANTHER" id="PTHR10292">
    <property type="entry name" value="CLATHRIN HEAVY CHAIN RELATED"/>
    <property type="match status" value="1"/>
</dbReference>
<keyword evidence="5" id="KW-0472">Membrane</keyword>
<dbReference type="InterPro" id="IPR022365">
    <property type="entry name" value="Clathrin_H-chain_propeller_rpt"/>
</dbReference>
<evidence type="ECO:0000313" key="11">
    <source>
        <dbReference type="WBParaSite" id="GPLIN_000704600"/>
    </source>
</evidence>
<dbReference type="Pfam" id="PF00637">
    <property type="entry name" value="Clathrin"/>
    <property type="match status" value="3"/>
</dbReference>
<dbReference type="GO" id="GO:0030132">
    <property type="term" value="C:clathrin coat of coated pit"/>
    <property type="evidence" value="ECO:0007669"/>
    <property type="project" value="InterPro"/>
</dbReference>
<dbReference type="InterPro" id="IPR016341">
    <property type="entry name" value="Clathrin_heavy_chain"/>
</dbReference>
<name>A0A183C2F2_GLOPA</name>
<dbReference type="WBParaSite" id="GPLIN_000704600">
    <property type="protein sequence ID" value="GPLIN_000704600"/>
    <property type="gene ID" value="GPLIN_000704600"/>
</dbReference>
<protein>
    <submittedName>
        <fullName evidence="11">Clathrin-link domain-containing protein</fullName>
    </submittedName>
</protein>
<dbReference type="FunFam" id="2.130.10.110:FF:000003">
    <property type="entry name" value="Clathrin heavy chain"/>
    <property type="match status" value="1"/>
</dbReference>
<dbReference type="InterPro" id="IPR055358">
    <property type="entry name" value="CHCR"/>
</dbReference>
<sequence>MQSRVEELAAKCRGVSPCAFANFGSAPRQSRKHLQKAGINPDNISFGNVTMESDKYIVVREIVGDSAQVVILDVSNPSELTRRPVSADSALMNPVSKILALKSGKTLQIFDLEQKAKVKTHVANEDVVFWKWINPETIGIVTDAFVYHWALAGESAPVKMFERHSTLANVQIINYRSDHEGKFLLLLGIAAKESRVVGSMQLYSTERKVSQPIEGHAACFTQFKLEANAHPSNLFCFSLRNQSGGKLHIVEVSATPSGNQPYQKKAIDVHYPTDAVSDFPVSIQASSKFGLLYMITKYGYVHVFDIETGISIYTVRISTETVFISTEYKQNHGVIGINRSGQVISVGLDESTIIPFVTQQLQNPDLALKLASRCNLPGAEELFVRKFNLLIGNGNYADAAKVAATAPQKILRTPQTLQKFQNVAPPQGKGPAPLLIYFTTLLEQGSLNKYESLELCRPVLAQGKKQIVEKWISEGSLDCSEELGDLVKQYDINLALSIYLRPNGEPLADINQIVDCFAEAGNIQQCTAFLLEALKNDEESQGYLQTRLLEMNLMSNPQVADAILGNRMFNHYDRASIGQLCEKAGLPQRALEHFTDLYDIKRTVVHTQHFNSEWLVNYFGRLNVQDSLECLKAMLQANLRANFQIVVQIASKYCEQLGTQALIDIFESFKSYEGLFYFLGSIVNFSQDSEVHFKYIQAATRTGQIKEVERICRESNCYDPERVKNYLKEAKLADQLPLIIVCDRHDMVQDLVLYLYRSSLMKSIEVFVSKVNPKRLPIVVGALLNVDCGEDQIKQLIQITRGKFDIDELVEEVEKRNRLKLLSPWLESRVHEGNQDQATHNALAKIYIDSNNNPERFLRENQFYDSLVIGKYCEKRDPHYALLAYERGRCDSELIAVCNENSLFKSLARYLVRRRDSDLWAVVFSGEQPAPTTIDRPGGTDDSL</sequence>
<feature type="repeat" description="CHCR" evidence="8">
    <location>
        <begin position="501"/>
        <end position="647"/>
    </location>
</feature>